<dbReference type="PANTHER" id="PTHR48489">
    <property type="entry name" value="INTERLEUKIN-3"/>
    <property type="match status" value="1"/>
</dbReference>
<evidence type="ECO:0000256" key="4">
    <source>
        <dbReference type="ARBA" id="ARBA00022514"/>
    </source>
</evidence>
<sequence>MVLASSTTSILSMLLLLLMLFHWGLQASINMLNCRDIAKEIKEKLPDSELNNTDQRAILMNRTLQRVNLYEFLKSQEVFDPENKTDIKSKLQKLKCCLPESVNDSKLSGVYNEDKEDFQKKLRFYVIQLYDLPPVLTSRLSRHTSGSVTSNPGTEEC</sequence>
<evidence type="ECO:0000256" key="9">
    <source>
        <dbReference type="ARBA" id="ARBA00031944"/>
    </source>
</evidence>
<dbReference type="Pfam" id="PF02059">
    <property type="entry name" value="IL3"/>
    <property type="match status" value="1"/>
</dbReference>
<dbReference type="InterPro" id="IPR002183">
    <property type="entry name" value="IL-3"/>
</dbReference>
<evidence type="ECO:0000256" key="5">
    <source>
        <dbReference type="ARBA" id="ARBA00022525"/>
    </source>
</evidence>
<evidence type="ECO:0000256" key="3">
    <source>
        <dbReference type="ARBA" id="ARBA00019466"/>
    </source>
</evidence>
<evidence type="ECO:0000256" key="8">
    <source>
        <dbReference type="ARBA" id="ARBA00030364"/>
    </source>
</evidence>
<dbReference type="PANTHER" id="PTHR48489:SF1">
    <property type="entry name" value="INTERLEUKIN-3"/>
    <property type="match status" value="1"/>
</dbReference>
<evidence type="ECO:0000256" key="11">
    <source>
        <dbReference type="ARBA" id="ARBA00033034"/>
    </source>
</evidence>
<dbReference type="SUPFAM" id="SSF47266">
    <property type="entry name" value="4-helical cytokines"/>
    <property type="match status" value="1"/>
</dbReference>
<accession>A0ABQ0F9X6</accession>
<keyword evidence="6 12" id="KW-0732">Signal</keyword>
<dbReference type="EMBL" id="BAAFST010000011">
    <property type="protein sequence ID" value="GAB1296073.1"/>
    <property type="molecule type" value="Genomic_DNA"/>
</dbReference>
<keyword evidence="7" id="KW-0339">Growth factor</keyword>
<feature type="signal peptide" evidence="12">
    <location>
        <begin position="1"/>
        <end position="26"/>
    </location>
</feature>
<evidence type="ECO:0000256" key="10">
    <source>
        <dbReference type="ARBA" id="ARBA00032468"/>
    </source>
</evidence>
<keyword evidence="14" id="KW-1185">Reference proteome</keyword>
<evidence type="ECO:0000256" key="6">
    <source>
        <dbReference type="ARBA" id="ARBA00022729"/>
    </source>
</evidence>
<comment type="caution">
    <text evidence="13">The sequence shown here is derived from an EMBL/GenBank/DDBJ whole genome shotgun (WGS) entry which is preliminary data.</text>
</comment>
<feature type="chain" id="PRO_5045203963" description="Interleukin-3" evidence="12">
    <location>
        <begin position="27"/>
        <end position="157"/>
    </location>
</feature>
<evidence type="ECO:0000313" key="14">
    <source>
        <dbReference type="Proteomes" id="UP001623349"/>
    </source>
</evidence>
<protein>
    <recommendedName>
        <fullName evidence="3">Interleukin-3</fullName>
    </recommendedName>
    <alternativeName>
        <fullName evidence="9">Hematopoietic growth factor</fullName>
    </alternativeName>
    <alternativeName>
        <fullName evidence="8">Mast cell growth factor</fullName>
    </alternativeName>
    <alternativeName>
        <fullName evidence="11">Multipotential colony-stimulating factor</fullName>
    </alternativeName>
    <alternativeName>
        <fullName evidence="10">P-cell-stimulating factor</fullName>
    </alternativeName>
</protein>
<evidence type="ECO:0000256" key="1">
    <source>
        <dbReference type="ARBA" id="ARBA00004613"/>
    </source>
</evidence>
<reference evidence="13 14" key="1">
    <citation type="submission" date="2024-08" db="EMBL/GenBank/DDBJ databases">
        <title>The draft genome of Apodemus speciosus.</title>
        <authorList>
            <person name="Nabeshima K."/>
            <person name="Suzuki S."/>
            <person name="Onuma M."/>
        </authorList>
    </citation>
    <scope>NUCLEOTIDE SEQUENCE [LARGE SCALE GENOMIC DNA]</scope>
    <source>
        <strain evidence="13">IB14-021</strain>
    </source>
</reference>
<comment type="subcellular location">
    <subcellularLocation>
        <location evidence="1">Secreted</location>
    </subcellularLocation>
</comment>
<dbReference type="Gene3D" id="1.20.1250.10">
    <property type="match status" value="1"/>
</dbReference>
<evidence type="ECO:0000313" key="13">
    <source>
        <dbReference type="EMBL" id="GAB1296073.1"/>
    </source>
</evidence>
<dbReference type="PRINTS" id="PR00430">
    <property type="entry name" value="INTERLEUKIN3"/>
</dbReference>
<evidence type="ECO:0000256" key="2">
    <source>
        <dbReference type="ARBA" id="ARBA00008547"/>
    </source>
</evidence>
<organism evidence="13 14">
    <name type="scientific">Apodemus speciosus</name>
    <name type="common">Large Japanese field mouse</name>
    <dbReference type="NCBI Taxonomy" id="105296"/>
    <lineage>
        <taxon>Eukaryota</taxon>
        <taxon>Metazoa</taxon>
        <taxon>Chordata</taxon>
        <taxon>Craniata</taxon>
        <taxon>Vertebrata</taxon>
        <taxon>Euteleostomi</taxon>
        <taxon>Mammalia</taxon>
        <taxon>Eutheria</taxon>
        <taxon>Euarchontoglires</taxon>
        <taxon>Glires</taxon>
        <taxon>Rodentia</taxon>
        <taxon>Myomorpha</taxon>
        <taxon>Muroidea</taxon>
        <taxon>Muridae</taxon>
        <taxon>Murinae</taxon>
        <taxon>Apodemus</taxon>
    </lineage>
</organism>
<name>A0ABQ0F9X6_APOSI</name>
<gene>
    <name evidence="13" type="ORF">APTSU1_001130800</name>
</gene>
<dbReference type="Proteomes" id="UP001623349">
    <property type="component" value="Unassembled WGS sequence"/>
</dbReference>
<dbReference type="InterPro" id="IPR009079">
    <property type="entry name" value="4_helix_cytokine-like_core"/>
</dbReference>
<proteinExistence type="inferred from homology"/>
<evidence type="ECO:0000256" key="7">
    <source>
        <dbReference type="ARBA" id="ARBA00023030"/>
    </source>
</evidence>
<keyword evidence="4" id="KW-0202">Cytokine</keyword>
<keyword evidence="5" id="KW-0964">Secreted</keyword>
<comment type="similarity">
    <text evidence="2">Belongs to the IL-3 family.</text>
</comment>
<evidence type="ECO:0000256" key="12">
    <source>
        <dbReference type="SAM" id="SignalP"/>
    </source>
</evidence>